<evidence type="ECO:0000256" key="1">
    <source>
        <dbReference type="SAM" id="MobiDB-lite"/>
    </source>
</evidence>
<evidence type="ECO:0000313" key="3">
    <source>
        <dbReference type="Proteomes" id="UP001589836"/>
    </source>
</evidence>
<gene>
    <name evidence="2" type="ORF">ACFFGV_18165</name>
</gene>
<name>A0ABV6LTD8_9BACI</name>
<dbReference type="EMBL" id="JBHLTP010000013">
    <property type="protein sequence ID" value="MFC0525513.1"/>
    <property type="molecule type" value="Genomic_DNA"/>
</dbReference>
<feature type="region of interest" description="Disordered" evidence="1">
    <location>
        <begin position="1"/>
        <end position="45"/>
    </location>
</feature>
<reference evidence="2 3" key="1">
    <citation type="submission" date="2024-09" db="EMBL/GenBank/DDBJ databases">
        <authorList>
            <person name="Sun Q."/>
            <person name="Mori K."/>
        </authorList>
    </citation>
    <scope>NUCLEOTIDE SEQUENCE [LARGE SCALE GENOMIC DNA]</scope>
    <source>
        <strain evidence="2 3">NCAIM B.02529</strain>
    </source>
</reference>
<accession>A0ABV6LTD8</accession>
<protein>
    <submittedName>
        <fullName evidence="2">Uncharacterized protein</fullName>
    </submittedName>
</protein>
<sequence length="45" mass="5191">MHFSSRVQKAKKCASLTDFTTSPEKESASIDNQRRKEFPSRFIIS</sequence>
<evidence type="ECO:0000313" key="2">
    <source>
        <dbReference type="EMBL" id="MFC0525513.1"/>
    </source>
</evidence>
<feature type="compositionally biased region" description="Basic and acidic residues" evidence="1">
    <location>
        <begin position="23"/>
        <end position="39"/>
    </location>
</feature>
<dbReference type="Proteomes" id="UP001589836">
    <property type="component" value="Unassembled WGS sequence"/>
</dbReference>
<keyword evidence="3" id="KW-1185">Reference proteome</keyword>
<proteinExistence type="predicted"/>
<comment type="caution">
    <text evidence="2">The sequence shown here is derived from an EMBL/GenBank/DDBJ whole genome shotgun (WGS) entry which is preliminary data.</text>
</comment>
<organism evidence="2 3">
    <name type="scientific">Pontibacillus salicampi</name>
    <dbReference type="NCBI Taxonomy" id="1449801"/>
    <lineage>
        <taxon>Bacteria</taxon>
        <taxon>Bacillati</taxon>
        <taxon>Bacillota</taxon>
        <taxon>Bacilli</taxon>
        <taxon>Bacillales</taxon>
        <taxon>Bacillaceae</taxon>
        <taxon>Pontibacillus</taxon>
    </lineage>
</organism>